<feature type="chain" id="PRO_5046954611" description="DUF5666 domain-containing protein" evidence="1">
    <location>
        <begin position="33"/>
        <end position="164"/>
    </location>
</feature>
<evidence type="ECO:0000313" key="3">
    <source>
        <dbReference type="Proteomes" id="UP000623090"/>
    </source>
</evidence>
<evidence type="ECO:0008006" key="4">
    <source>
        <dbReference type="Google" id="ProtNLM"/>
    </source>
</evidence>
<accession>A0ABX2A9S3</accession>
<feature type="signal peptide" evidence="1">
    <location>
        <begin position="1"/>
        <end position="32"/>
    </location>
</feature>
<protein>
    <recommendedName>
        <fullName evidence="4">DUF5666 domain-containing protein</fullName>
    </recommendedName>
</protein>
<evidence type="ECO:0000313" key="2">
    <source>
        <dbReference type="EMBL" id="NPC65157.1"/>
    </source>
</evidence>
<dbReference type="RefSeq" id="WP_172154807.1">
    <property type="nucleotide sequence ID" value="NZ_JABJWC010000002.1"/>
</dbReference>
<name>A0ABX2A9S3_9PROT</name>
<proteinExistence type="predicted"/>
<organism evidence="2 3">
    <name type="scientific">Komagataeibacter melomenusus</name>
    <dbReference type="NCBI Taxonomy" id="2766578"/>
    <lineage>
        <taxon>Bacteria</taxon>
        <taxon>Pseudomonadati</taxon>
        <taxon>Pseudomonadota</taxon>
        <taxon>Alphaproteobacteria</taxon>
        <taxon>Acetobacterales</taxon>
        <taxon>Acetobacteraceae</taxon>
        <taxon>Komagataeibacter</taxon>
    </lineage>
</organism>
<keyword evidence="3" id="KW-1185">Reference proteome</keyword>
<dbReference type="Proteomes" id="UP000623090">
    <property type="component" value="Unassembled WGS sequence"/>
</dbReference>
<dbReference type="EMBL" id="JABJWC010000002">
    <property type="protein sequence ID" value="NPC65157.1"/>
    <property type="molecule type" value="Genomic_DNA"/>
</dbReference>
<reference evidence="2 3" key="1">
    <citation type="journal article" date="2020" name="Microorganisms">
        <title>Description of Komagataeibacter melaceti sp. nov. and Komagataeibacter melomenusus sp. nov. Isolated from Apple Cider Vinegar.</title>
        <authorList>
            <person name="Maric L."/>
            <person name="Cleenwerck I."/>
            <person name="Accetto T."/>
            <person name="Vandamme P."/>
            <person name="Trcek J."/>
        </authorList>
    </citation>
    <scope>NUCLEOTIDE SEQUENCE [LARGE SCALE GENOMIC DNA]</scope>
    <source>
        <strain evidence="2 3">AV436</strain>
    </source>
</reference>
<evidence type="ECO:0000256" key="1">
    <source>
        <dbReference type="SAM" id="SignalP"/>
    </source>
</evidence>
<comment type="caution">
    <text evidence="2">The sequence shown here is derived from an EMBL/GenBank/DDBJ whole genome shotgun (WGS) entry which is preliminary data.</text>
</comment>
<keyword evidence="1" id="KW-0732">Signal</keyword>
<sequence length="164" mass="18269">MRRTVVSWGKIFASSFVISVSVLCVFSSQSHAGDNDTSLVIKYSAPHYTTTVDDGSDITIKGTIEFVETRDKHSGSYYKYAILKTDTPYRLREIENTGEGDYIEDSNVTPTTFFPITEHDPKNSISEFTSYLGQYVTLTGKIKSTNGDGPILEYQSIAPTPRDK</sequence>
<gene>
    <name evidence="2" type="ORF">HNW77_01790</name>
</gene>